<dbReference type="EMBL" id="CP022375">
    <property type="protein sequence ID" value="AXH29675.1"/>
    <property type="molecule type" value="Genomic_DNA"/>
</dbReference>
<dbReference type="InterPro" id="IPR036696">
    <property type="entry name" value="YdfO-like_sf"/>
</dbReference>
<proteinExistence type="predicted"/>
<dbReference type="InterPro" id="IPR009833">
    <property type="entry name" value="DUF1398"/>
</dbReference>
<dbReference type="Gene3D" id="3.30.1810.10">
    <property type="entry name" value="YdfO-like"/>
    <property type="match status" value="1"/>
</dbReference>
<evidence type="ECO:0000313" key="1">
    <source>
        <dbReference type="EMBL" id="AXH29675.1"/>
    </source>
</evidence>
<keyword evidence="2" id="KW-1185">Reference proteome</keyword>
<accession>A0A345JQS9</accession>
<dbReference type="KEGG" id="foo:CGC45_03310"/>
<dbReference type="SUPFAM" id="SSF160419">
    <property type="entry name" value="YdfO-like"/>
    <property type="match status" value="1"/>
</dbReference>
<organism evidence="1 2">
    <name type="scientific">Francisella opportunistica</name>
    <dbReference type="NCBI Taxonomy" id="2016517"/>
    <lineage>
        <taxon>Bacteria</taxon>
        <taxon>Pseudomonadati</taxon>
        <taxon>Pseudomonadota</taxon>
        <taxon>Gammaproteobacteria</taxon>
        <taxon>Thiotrichales</taxon>
        <taxon>Francisellaceae</taxon>
        <taxon>Francisella</taxon>
    </lineage>
</organism>
<name>A0A345JQS9_9GAMM</name>
<dbReference type="Pfam" id="PF07166">
    <property type="entry name" value="DUF1398"/>
    <property type="match status" value="1"/>
</dbReference>
<dbReference type="RefSeq" id="WP_071628954.1">
    <property type="nucleotide sequence ID" value="NZ_CP022375.1"/>
</dbReference>
<dbReference type="OrthoDB" id="5642842at2"/>
<dbReference type="AlphaFoldDB" id="A0A345JQS9"/>
<reference evidence="1 2" key="1">
    <citation type="submission" date="2017-07" db="EMBL/GenBank/DDBJ databases">
        <title>Complete genome sequences and comparative analysis of the novel pathogen Francisella opportunistica.</title>
        <authorList>
            <person name="Dietrich E.A."/>
            <person name="Kingry L.C."/>
            <person name="Petersen J.M."/>
        </authorList>
    </citation>
    <scope>NUCLEOTIDE SEQUENCE [LARGE SCALE GENOMIC DNA]</scope>
    <source>
        <strain evidence="1 2">14-2155</strain>
    </source>
</reference>
<sequence>MDVNNKIDSIKKCALEEQWPFPKTFDALKDAGVKNYSVSWTNGYKSGFTLKSGDIIMEETPTWFKELEVNLIYSELNAKHALKIHQEGKTSYPEWVYEMAKAGVGNYIVNMEDRTVIYYNLDNSKSFVEKVPTIY</sequence>
<gene>
    <name evidence="1" type="ORF">CGC43_03320</name>
</gene>
<evidence type="ECO:0000313" key="2">
    <source>
        <dbReference type="Proteomes" id="UP000253862"/>
    </source>
</evidence>
<dbReference type="Proteomes" id="UP000253862">
    <property type="component" value="Chromosome"/>
</dbReference>
<protein>
    <submittedName>
        <fullName evidence="1">DUF1398 domain-containing protein</fullName>
    </submittedName>
</protein>